<protein>
    <recommendedName>
        <fullName evidence="6">PPM-type phosphatase domain-containing protein</fullName>
    </recommendedName>
</protein>
<dbReference type="PANTHER" id="PTHR43156:SF2">
    <property type="entry name" value="STAGE II SPORULATION PROTEIN E"/>
    <property type="match status" value="1"/>
</dbReference>
<dbReference type="PANTHER" id="PTHR43156">
    <property type="entry name" value="STAGE II SPORULATION PROTEIN E-RELATED"/>
    <property type="match status" value="1"/>
</dbReference>
<evidence type="ECO:0008006" key="6">
    <source>
        <dbReference type="Google" id="ProtNLM"/>
    </source>
</evidence>
<keyword evidence="1" id="KW-0378">Hydrolase</keyword>
<sequence>MARKKKKSDFAARIDSLWPANSIVGILVYDKEGRICYANRFMAGGLNISVGSSRCPKVQSFIHADIGSTETEIRRMLQNGGNGTCTIPSHVNPANPRTFAFEEMCTGMPYVLEVHPFDTGHMIALFRPIFNRTYRFIGQLSSDAIVTVDQRGRILSFSELFQWMTGLDRIKLFGKPLNNFFRTKPVEMAFAQQRKMVQELTESERANVNSWQELFNVTPDPGFFKSGWKVDQDTRISRCTGGVTIDNTGVTGFLAFGQVLDHFRNDLRWEAEVSFNQRCALGFFFNGTMEYSVSSVGTPDIDGYLVTIHRGFPNGMPSRVFLKRWCNELVQKKISLPAGKNRMLLAAEKVGGIFRFFVNGRRVLEYADPNFIRYGLSFHSGLLVSAFPLNIYSLKLLQRKSLVNYAAQQPRNFDVVFRNRPDQVFEAEIFNRGINNTLVRDVYLRRVTELRKTQREKELLLQHKELALGQINQELKIASSVLNRLLPQEFPKQSGITFESYYQPSGIVGGDLYDVFVTENGQVIILLYDVSGHGVPAALVSVMFKTLFQKHFNEKKNLLEQLSLINSEVYKTVGEADLNLEQGMFITLFYGRYDPATRVLTYVGAGMPSPLVLQTEGLTLLHTKGLPLGINSTLNSSEQSVVLQPGTKVVMFTDGLYEIFNTDGALYGSPRMVEFIKARQHLPLKEMFKQIIEEQKSYIGNVALKDDVSMLGMEIETVS</sequence>
<evidence type="ECO:0000259" key="3">
    <source>
        <dbReference type="SMART" id="SM00331"/>
    </source>
</evidence>
<dbReference type="EMBL" id="MFYX01000084">
    <property type="protein sequence ID" value="OGK03630.1"/>
    <property type="molecule type" value="Genomic_DNA"/>
</dbReference>
<dbReference type="SUPFAM" id="SSF55785">
    <property type="entry name" value="PYP-like sensor domain (PAS domain)"/>
    <property type="match status" value="1"/>
</dbReference>
<dbReference type="SUPFAM" id="SSF81606">
    <property type="entry name" value="PP2C-like"/>
    <property type="match status" value="1"/>
</dbReference>
<dbReference type="InterPro" id="IPR001932">
    <property type="entry name" value="PPM-type_phosphatase-like_dom"/>
</dbReference>
<evidence type="ECO:0000313" key="5">
    <source>
        <dbReference type="Proteomes" id="UP000179243"/>
    </source>
</evidence>
<proteinExistence type="predicted"/>
<dbReference type="GO" id="GO:0016791">
    <property type="term" value="F:phosphatase activity"/>
    <property type="evidence" value="ECO:0007669"/>
    <property type="project" value="TreeGrafter"/>
</dbReference>
<dbReference type="InterPro" id="IPR000014">
    <property type="entry name" value="PAS"/>
</dbReference>
<name>A0A1F7FAE7_UNCRA</name>
<dbReference type="Gene3D" id="3.30.450.20">
    <property type="entry name" value="PAS domain"/>
    <property type="match status" value="1"/>
</dbReference>
<accession>A0A1F7FAE7</accession>
<dbReference type="SMART" id="SM00091">
    <property type="entry name" value="PAS"/>
    <property type="match status" value="2"/>
</dbReference>
<dbReference type="InterPro" id="IPR035965">
    <property type="entry name" value="PAS-like_dom_sf"/>
</dbReference>
<dbReference type="Gene3D" id="3.60.40.10">
    <property type="entry name" value="PPM-type phosphatase domain"/>
    <property type="match status" value="1"/>
</dbReference>
<evidence type="ECO:0000259" key="2">
    <source>
        <dbReference type="SMART" id="SM00091"/>
    </source>
</evidence>
<dbReference type="Proteomes" id="UP000179243">
    <property type="component" value="Unassembled WGS sequence"/>
</dbReference>
<evidence type="ECO:0000313" key="4">
    <source>
        <dbReference type="EMBL" id="OGK03630.1"/>
    </source>
</evidence>
<dbReference type="Pfam" id="PF07228">
    <property type="entry name" value="SpoIIE"/>
    <property type="match status" value="1"/>
</dbReference>
<dbReference type="AlphaFoldDB" id="A0A1F7FAE7"/>
<dbReference type="InterPro" id="IPR036457">
    <property type="entry name" value="PPM-type-like_dom_sf"/>
</dbReference>
<feature type="domain" description="PAS" evidence="2">
    <location>
        <begin position="13"/>
        <end position="79"/>
    </location>
</feature>
<feature type="domain" description="PPM-type phosphatase" evidence="3">
    <location>
        <begin position="493"/>
        <end position="715"/>
    </location>
</feature>
<feature type="domain" description="PAS" evidence="2">
    <location>
        <begin position="132"/>
        <end position="198"/>
    </location>
</feature>
<dbReference type="NCBIfam" id="TIGR00229">
    <property type="entry name" value="sensory_box"/>
    <property type="match status" value="1"/>
</dbReference>
<reference evidence="4 5" key="1">
    <citation type="journal article" date="2016" name="Nat. Commun.">
        <title>Thousands of microbial genomes shed light on interconnected biogeochemical processes in an aquifer system.</title>
        <authorList>
            <person name="Anantharaman K."/>
            <person name="Brown C.T."/>
            <person name="Hug L.A."/>
            <person name="Sharon I."/>
            <person name="Castelle C.J."/>
            <person name="Probst A.J."/>
            <person name="Thomas B.C."/>
            <person name="Singh A."/>
            <person name="Wilkins M.J."/>
            <person name="Karaoz U."/>
            <person name="Brodie E.L."/>
            <person name="Williams K.H."/>
            <person name="Hubbard S.S."/>
            <person name="Banfield J.F."/>
        </authorList>
    </citation>
    <scope>NUCLEOTIDE SEQUENCE [LARGE SCALE GENOMIC DNA]</scope>
</reference>
<organism evidence="4 5">
    <name type="scientific">Candidatus Raymondbacteria bacterium RIFOXYD12_FULL_49_13</name>
    <dbReference type="NCBI Taxonomy" id="1817890"/>
    <lineage>
        <taxon>Bacteria</taxon>
        <taxon>Raymondiibacteriota</taxon>
    </lineage>
</organism>
<evidence type="ECO:0000256" key="1">
    <source>
        <dbReference type="ARBA" id="ARBA00022801"/>
    </source>
</evidence>
<dbReference type="SMART" id="SM00331">
    <property type="entry name" value="PP2C_SIG"/>
    <property type="match status" value="1"/>
</dbReference>
<comment type="caution">
    <text evidence="4">The sequence shown here is derived from an EMBL/GenBank/DDBJ whole genome shotgun (WGS) entry which is preliminary data.</text>
</comment>
<gene>
    <name evidence="4" type="ORF">A2519_02530</name>
</gene>
<dbReference type="InterPro" id="IPR052016">
    <property type="entry name" value="Bact_Sigma-Reg"/>
</dbReference>